<dbReference type="Gene3D" id="3.40.630.10">
    <property type="entry name" value="Zn peptidases"/>
    <property type="match status" value="1"/>
</dbReference>
<dbReference type="PROSITE" id="PS00758">
    <property type="entry name" value="ARGE_DAPE_CPG2_1"/>
    <property type="match status" value="1"/>
</dbReference>
<keyword evidence="2" id="KW-0479">Metal-binding</keyword>
<comment type="cofactor">
    <cofactor evidence="1">
        <name>Zn(2+)</name>
        <dbReference type="ChEBI" id="CHEBI:29105"/>
    </cofactor>
</comment>
<reference evidence="4 5" key="1">
    <citation type="submission" date="2024-01" db="EMBL/GenBank/DDBJ databases">
        <authorList>
            <person name="Botero Cardona J."/>
        </authorList>
    </citation>
    <scope>NUCLEOTIDE SEQUENCE [LARGE SCALE GENOMIC DNA]</scope>
    <source>
        <strain evidence="4 5">LMG 33000</strain>
    </source>
</reference>
<dbReference type="GO" id="GO:0045148">
    <property type="term" value="F:tripeptide aminopeptidase activity"/>
    <property type="evidence" value="ECO:0007669"/>
    <property type="project" value="UniProtKB-EC"/>
</dbReference>
<dbReference type="SUPFAM" id="SSF53187">
    <property type="entry name" value="Zn-dependent exopeptidases"/>
    <property type="match status" value="1"/>
</dbReference>
<keyword evidence="4" id="KW-0031">Aminopeptidase</keyword>
<evidence type="ECO:0000256" key="1">
    <source>
        <dbReference type="ARBA" id="ARBA00001947"/>
    </source>
</evidence>
<evidence type="ECO:0000256" key="3">
    <source>
        <dbReference type="ARBA" id="ARBA00022801"/>
    </source>
</evidence>
<dbReference type="InterPro" id="IPR001261">
    <property type="entry name" value="ArgE/DapE_CS"/>
</dbReference>
<accession>A0ABM9N3V7</accession>
<keyword evidence="4" id="KW-0645">Protease</keyword>
<evidence type="ECO:0000313" key="4">
    <source>
        <dbReference type="EMBL" id="CAK8053852.1"/>
    </source>
</evidence>
<evidence type="ECO:0000256" key="2">
    <source>
        <dbReference type="ARBA" id="ARBA00022723"/>
    </source>
</evidence>
<organism evidence="4 5">
    <name type="scientific">Eupransor demetentiae</name>
    <dbReference type="NCBI Taxonomy" id="3109584"/>
    <lineage>
        <taxon>Bacteria</taxon>
        <taxon>Bacillati</taxon>
        <taxon>Bacillota</taxon>
        <taxon>Bacilli</taxon>
        <taxon>Lactobacillales</taxon>
        <taxon>Lactobacillaceae</taxon>
        <taxon>Eupransor</taxon>
    </lineage>
</organism>
<keyword evidence="5" id="KW-1185">Reference proteome</keyword>
<comment type="caution">
    <text evidence="4">The sequence shown here is derived from an EMBL/GenBank/DDBJ whole genome shotgun (WGS) entry which is preliminary data.</text>
</comment>
<dbReference type="PANTHER" id="PTHR42994">
    <property type="entry name" value="PEPTIDASE T"/>
    <property type="match status" value="1"/>
</dbReference>
<gene>
    <name evidence="4" type="ORF">R54876_GBNLAHCA_00411</name>
</gene>
<name>A0ABM9N3V7_9LACO</name>
<protein>
    <submittedName>
        <fullName evidence="4">Di- or tripeptidase (PepD2)</fullName>
        <ecNumber evidence="4">3.4.11.4</ecNumber>
    </submittedName>
</protein>
<keyword evidence="3 4" id="KW-0378">Hydrolase</keyword>
<proteinExistence type="predicted"/>
<evidence type="ECO:0000313" key="5">
    <source>
        <dbReference type="Proteomes" id="UP001314241"/>
    </source>
</evidence>
<dbReference type="Proteomes" id="UP001314241">
    <property type="component" value="Unassembled WGS sequence"/>
</dbReference>
<sequence length="197" mass="21792">MTVKEELLNRFLGYVKVNTRSDESSKTVPSSSNQVAFLKTLGEELKELGLNNVRHEEDGYLFADLPANEADVKAPSLGFIAHIDTADFNSENIQPQIVKNYDGHSVIKLGQSGYELNPAVFPSLKKYENQTLITTDGNTLLGADDKAGVTEIVTLALIMPSRLMGDPSVNWNGKLSMPHRLQLRFKDKTSTLELLRA</sequence>
<dbReference type="PANTHER" id="PTHR42994:SF1">
    <property type="entry name" value="PEPTIDASE T"/>
    <property type="match status" value="1"/>
</dbReference>
<dbReference type="EMBL" id="CAWVOH010000001">
    <property type="protein sequence ID" value="CAK8053852.1"/>
    <property type="molecule type" value="Genomic_DNA"/>
</dbReference>
<dbReference type="EC" id="3.4.11.4" evidence="4"/>